<protein>
    <submittedName>
        <fullName evidence="1">Uncharacterized protein</fullName>
    </submittedName>
</protein>
<accession>A0A2G8Y6V0</accession>
<comment type="caution">
    <text evidence="1">The sequence shown here is derived from an EMBL/GenBank/DDBJ whole genome shotgun (WGS) entry which is preliminary data.</text>
</comment>
<dbReference type="Proteomes" id="UP000236343">
    <property type="component" value="Unassembled WGS sequence"/>
</dbReference>
<gene>
    <name evidence="1" type="ORF">TGCOUG_392380</name>
</gene>
<proteinExistence type="predicted"/>
<reference evidence="1 2" key="1">
    <citation type="journal article" date="2016" name="Nat. Commun.">
        <title>Local admixture of amplified and diversified secreted pathogenesis determinants shapes mosaic Toxoplasma gondii genomes.</title>
        <authorList>
            <person name="Lorenzi H."/>
            <person name="Khan A."/>
            <person name="Behnke M.S."/>
            <person name="Namasivayam S."/>
            <person name="Swapna L.S."/>
            <person name="Hadjithomas M."/>
            <person name="Karamycheva S."/>
            <person name="Pinney D."/>
            <person name="Brunk B.P."/>
            <person name="Ajioka J.W."/>
            <person name="Ajzenberg D."/>
            <person name="Boothroyd J.C."/>
            <person name="Boyle J.P."/>
            <person name="Darde M.L."/>
            <person name="Diaz-Miranda M.A."/>
            <person name="Dubey J.P."/>
            <person name="Fritz H.M."/>
            <person name="Gennari S.M."/>
            <person name="Gregory B.D."/>
            <person name="Kim K."/>
            <person name="Saeij J.P."/>
            <person name="Su C."/>
            <person name="White M.W."/>
            <person name="Zhu X.Q."/>
            <person name="Howe D.K."/>
            <person name="Rosenthal B.M."/>
            <person name="Grigg M.E."/>
            <person name="Parkinson J."/>
            <person name="Liu L."/>
            <person name="Kissinger J.C."/>
            <person name="Roos D.S."/>
            <person name="Sibley L.D."/>
        </authorList>
    </citation>
    <scope>NUCLEOTIDE SEQUENCE [LARGE SCALE GENOMIC DNA]</scope>
    <source>
        <strain evidence="1 2">COUG</strain>
    </source>
</reference>
<evidence type="ECO:0000313" key="1">
    <source>
        <dbReference type="EMBL" id="PIM02998.1"/>
    </source>
</evidence>
<dbReference type="AlphaFoldDB" id="A0A2G8Y6V0"/>
<sequence>MQPQDTKGVSQFDFLSAPGKDEFLFCSFFPSSVPTAFVQLSSVGADSTKKLRGYLAWVRVTRLSAGAARNSPLDENPSRGIAFGCAPELFSKQELFADFPRQLRECVAVADCPLRWGLCFRDFSFFEVRRMMSQRETTHFLWRNGAWERTFCRQQRPSGCMYSSAGQPLGR</sequence>
<dbReference type="VEuPathDB" id="ToxoDB:TGCOUG_392380"/>
<dbReference type="EMBL" id="AGQR02000909">
    <property type="protein sequence ID" value="PIM02998.1"/>
    <property type="molecule type" value="Genomic_DNA"/>
</dbReference>
<evidence type="ECO:0000313" key="2">
    <source>
        <dbReference type="Proteomes" id="UP000236343"/>
    </source>
</evidence>
<organism evidence="1 2">
    <name type="scientific">Toxoplasma gondii COUG</name>
    <dbReference type="NCBI Taxonomy" id="1074873"/>
    <lineage>
        <taxon>Eukaryota</taxon>
        <taxon>Sar</taxon>
        <taxon>Alveolata</taxon>
        <taxon>Apicomplexa</taxon>
        <taxon>Conoidasida</taxon>
        <taxon>Coccidia</taxon>
        <taxon>Eucoccidiorida</taxon>
        <taxon>Eimeriorina</taxon>
        <taxon>Sarcocystidae</taxon>
        <taxon>Toxoplasma</taxon>
    </lineage>
</organism>
<name>A0A2G8Y6V0_TOXGO</name>